<dbReference type="EMBL" id="SSOD01000014">
    <property type="protein sequence ID" value="THF59322.1"/>
    <property type="molecule type" value="Genomic_DNA"/>
</dbReference>
<protein>
    <submittedName>
        <fullName evidence="5">ABC transporter substrate-binding protein</fullName>
    </submittedName>
</protein>
<organism evidence="5 6">
    <name type="scientific">Pseudothauera rhizosphaerae</name>
    <dbReference type="NCBI Taxonomy" id="2565932"/>
    <lineage>
        <taxon>Bacteria</taxon>
        <taxon>Pseudomonadati</taxon>
        <taxon>Pseudomonadota</taxon>
        <taxon>Betaproteobacteria</taxon>
        <taxon>Rhodocyclales</taxon>
        <taxon>Zoogloeaceae</taxon>
        <taxon>Pseudothauera</taxon>
    </lineage>
</organism>
<comment type="caution">
    <text evidence="5">The sequence shown here is derived from an EMBL/GenBank/DDBJ whole genome shotgun (WGS) entry which is preliminary data.</text>
</comment>
<dbReference type="Proteomes" id="UP000307956">
    <property type="component" value="Unassembled WGS sequence"/>
</dbReference>
<comment type="similarity">
    <text evidence="1">Belongs to the leucine-binding protein family.</text>
</comment>
<reference evidence="5 6" key="1">
    <citation type="submission" date="2019-04" db="EMBL/GenBank/DDBJ databases">
        <title>Azoarcus rhizosphaerae sp. nov. isolated from rhizosphere of Ficus religiosa.</title>
        <authorList>
            <person name="Lin S.-Y."/>
            <person name="Hameed A."/>
            <person name="Hsu Y.-H."/>
            <person name="Young C.-C."/>
        </authorList>
    </citation>
    <scope>NUCLEOTIDE SEQUENCE [LARGE SCALE GENOMIC DNA]</scope>
    <source>
        <strain evidence="5 6">CC-YHH848</strain>
    </source>
</reference>
<feature type="signal peptide" evidence="3">
    <location>
        <begin position="1"/>
        <end position="25"/>
    </location>
</feature>
<keyword evidence="6" id="KW-1185">Reference proteome</keyword>
<dbReference type="Gene3D" id="3.40.50.2300">
    <property type="match status" value="2"/>
</dbReference>
<dbReference type="InterPro" id="IPR051010">
    <property type="entry name" value="BCAA_transport"/>
</dbReference>
<accession>A0A4S4AJ52</accession>
<evidence type="ECO:0000259" key="4">
    <source>
        <dbReference type="Pfam" id="PF13458"/>
    </source>
</evidence>
<feature type="domain" description="Leucine-binding protein" evidence="4">
    <location>
        <begin position="43"/>
        <end position="380"/>
    </location>
</feature>
<dbReference type="InterPro" id="IPR028081">
    <property type="entry name" value="Leu-bd"/>
</dbReference>
<feature type="chain" id="PRO_5020584227" evidence="3">
    <location>
        <begin position="26"/>
        <end position="417"/>
    </location>
</feature>
<name>A0A4S4AJ52_9RHOO</name>
<dbReference type="InterPro" id="IPR028082">
    <property type="entry name" value="Peripla_BP_I"/>
</dbReference>
<dbReference type="Pfam" id="PF13458">
    <property type="entry name" value="Peripla_BP_6"/>
    <property type="match status" value="1"/>
</dbReference>
<evidence type="ECO:0000313" key="6">
    <source>
        <dbReference type="Proteomes" id="UP000307956"/>
    </source>
</evidence>
<sequence>MDRNPGKGRPIAAATKLAVARCAFAVGILGTAAAQAAITDDVVKIGVLTDMSGTYADFTGQGAVIAARMAIQDFSGDRTVLGKKIELVSADHQNKADVGAERARSWIDRDKVDVITELVTTNVALAVMDVVAQKGKVALISGSASLPITNERCNANTVHWVYDSYGLAAGTAKAVVGSGKKNWYFIAADYAAGAAMMDGAAKVVVASGGKVVGSSKHPFPSSDFSSFLLSAQASKADVIALANGGQDTITAIKQAAEFGIIGSAQTLVPIVLFINDVHALGLQTAQGLTLTEGFYWNRDDKTRAWSRRFYEHAGTMPSMAHAGVYSSVLNYLRAVEKTGSDEAGAVMQYLKSTPIDDGLFKGEIRADGKFAHEMLLLEVKKPAESAEQWDYYHVRAVIPAADSALPLAQSKCPLVRQ</sequence>
<dbReference type="SUPFAM" id="SSF53822">
    <property type="entry name" value="Periplasmic binding protein-like I"/>
    <property type="match status" value="1"/>
</dbReference>
<dbReference type="OrthoDB" id="8887944at2"/>
<dbReference type="PANTHER" id="PTHR30483">
    <property type="entry name" value="LEUCINE-SPECIFIC-BINDING PROTEIN"/>
    <property type="match status" value="1"/>
</dbReference>
<evidence type="ECO:0000256" key="1">
    <source>
        <dbReference type="ARBA" id="ARBA00010062"/>
    </source>
</evidence>
<evidence type="ECO:0000313" key="5">
    <source>
        <dbReference type="EMBL" id="THF59322.1"/>
    </source>
</evidence>
<keyword evidence="2 3" id="KW-0732">Signal</keyword>
<dbReference type="AlphaFoldDB" id="A0A4S4AJ52"/>
<dbReference type="CDD" id="cd06327">
    <property type="entry name" value="PBP1_SBP-like"/>
    <property type="match status" value="1"/>
</dbReference>
<proteinExistence type="inferred from homology"/>
<gene>
    <name evidence="5" type="ORF">E6O51_16170</name>
</gene>
<evidence type="ECO:0000256" key="3">
    <source>
        <dbReference type="SAM" id="SignalP"/>
    </source>
</evidence>
<dbReference type="PANTHER" id="PTHR30483:SF6">
    <property type="entry name" value="PERIPLASMIC BINDING PROTEIN OF ABC TRANSPORTER FOR NATURAL AMINO ACIDS"/>
    <property type="match status" value="1"/>
</dbReference>
<evidence type="ECO:0000256" key="2">
    <source>
        <dbReference type="ARBA" id="ARBA00022729"/>
    </source>
</evidence>